<dbReference type="NCBIfam" id="TIGR02937">
    <property type="entry name" value="sigma70-ECF"/>
    <property type="match status" value="1"/>
</dbReference>
<dbReference type="InterPro" id="IPR014284">
    <property type="entry name" value="RNA_pol_sigma-70_dom"/>
</dbReference>
<feature type="domain" description="RNA polymerase sigma-70 region 2" evidence="5">
    <location>
        <begin position="35"/>
        <end position="100"/>
    </location>
</feature>
<organism evidence="7 8">
    <name type="scientific">Sphingomonas changbaiensis NBRC 104936</name>
    <dbReference type="NCBI Taxonomy" id="1219043"/>
    <lineage>
        <taxon>Bacteria</taxon>
        <taxon>Pseudomonadati</taxon>
        <taxon>Pseudomonadota</taxon>
        <taxon>Alphaproteobacteria</taxon>
        <taxon>Sphingomonadales</taxon>
        <taxon>Sphingomonadaceae</taxon>
        <taxon>Sphingomonas</taxon>
    </lineage>
</organism>
<evidence type="ECO:0000259" key="5">
    <source>
        <dbReference type="Pfam" id="PF04542"/>
    </source>
</evidence>
<comment type="caution">
    <text evidence="7">The sequence shown here is derived from an EMBL/GenBank/DDBJ whole genome shotgun (WGS) entry which is preliminary data.</text>
</comment>
<feature type="domain" description="RNA polymerase sigma factor 70 region 4 type 2" evidence="6">
    <location>
        <begin position="140"/>
        <end position="192"/>
    </location>
</feature>
<proteinExistence type="inferred from homology"/>
<dbReference type="InterPro" id="IPR036388">
    <property type="entry name" value="WH-like_DNA-bd_sf"/>
</dbReference>
<evidence type="ECO:0000313" key="7">
    <source>
        <dbReference type="EMBL" id="GAO40152.1"/>
    </source>
</evidence>
<name>A0A0E9MQU9_9SPHN</name>
<dbReference type="SUPFAM" id="SSF88659">
    <property type="entry name" value="Sigma3 and sigma4 domains of RNA polymerase sigma factors"/>
    <property type="match status" value="1"/>
</dbReference>
<dbReference type="PANTHER" id="PTHR43133:SF51">
    <property type="entry name" value="RNA POLYMERASE SIGMA FACTOR"/>
    <property type="match status" value="1"/>
</dbReference>
<dbReference type="SUPFAM" id="SSF88946">
    <property type="entry name" value="Sigma2 domain of RNA polymerase sigma factors"/>
    <property type="match status" value="1"/>
</dbReference>
<dbReference type="Gene3D" id="1.10.1740.10">
    <property type="match status" value="1"/>
</dbReference>
<sequence>MTAQPTLDYETLDDAALAARLAARDPYAVRLITARNNQRLFRAAWSILKNRAEAEDAVQSGYLRAFAGIDGFEGRSSLSTWLTRIVINEALMRVRAARRRRANLDSDSVVVLDDYREKLMQGSTTPTLPDAAVARAEIRQLLEQAIARLPDPFRVVFMLREVEGLSVDDAAEALGLAPATIKTRHFRARRRLQDDLAPELKTALVGTFPFLGPDCERLTERVLQAIR</sequence>
<dbReference type="InterPro" id="IPR013325">
    <property type="entry name" value="RNA_pol_sigma_r2"/>
</dbReference>
<evidence type="ECO:0000256" key="1">
    <source>
        <dbReference type="ARBA" id="ARBA00010641"/>
    </source>
</evidence>
<dbReference type="PANTHER" id="PTHR43133">
    <property type="entry name" value="RNA POLYMERASE ECF-TYPE SIGMA FACTO"/>
    <property type="match status" value="1"/>
</dbReference>
<evidence type="ECO:0000256" key="2">
    <source>
        <dbReference type="ARBA" id="ARBA00023015"/>
    </source>
</evidence>
<dbReference type="InterPro" id="IPR007627">
    <property type="entry name" value="RNA_pol_sigma70_r2"/>
</dbReference>
<dbReference type="Proteomes" id="UP000033202">
    <property type="component" value="Unassembled WGS sequence"/>
</dbReference>
<dbReference type="InterPro" id="IPR013324">
    <property type="entry name" value="RNA_pol_sigma_r3/r4-like"/>
</dbReference>
<dbReference type="EMBL" id="BBWU01000044">
    <property type="protein sequence ID" value="GAO40152.1"/>
    <property type="molecule type" value="Genomic_DNA"/>
</dbReference>
<dbReference type="GO" id="GO:0003677">
    <property type="term" value="F:DNA binding"/>
    <property type="evidence" value="ECO:0007669"/>
    <property type="project" value="InterPro"/>
</dbReference>
<evidence type="ECO:0000259" key="6">
    <source>
        <dbReference type="Pfam" id="PF08281"/>
    </source>
</evidence>
<evidence type="ECO:0000313" key="8">
    <source>
        <dbReference type="Proteomes" id="UP000033202"/>
    </source>
</evidence>
<keyword evidence="4" id="KW-0804">Transcription</keyword>
<keyword evidence="2" id="KW-0805">Transcription regulation</keyword>
<keyword evidence="3" id="KW-0731">Sigma factor</keyword>
<dbReference type="InterPro" id="IPR039425">
    <property type="entry name" value="RNA_pol_sigma-70-like"/>
</dbReference>
<dbReference type="GO" id="GO:0006352">
    <property type="term" value="P:DNA-templated transcription initiation"/>
    <property type="evidence" value="ECO:0007669"/>
    <property type="project" value="InterPro"/>
</dbReference>
<protein>
    <submittedName>
        <fullName evidence="7">Putative RNA polymerase ECF-type sigma factor</fullName>
    </submittedName>
</protein>
<dbReference type="InterPro" id="IPR013249">
    <property type="entry name" value="RNA_pol_sigma70_r4_t2"/>
</dbReference>
<gene>
    <name evidence="7" type="ORF">SCH01S_44_00130</name>
</gene>
<dbReference type="Pfam" id="PF04542">
    <property type="entry name" value="Sigma70_r2"/>
    <property type="match status" value="1"/>
</dbReference>
<dbReference type="OrthoDB" id="9803470at2"/>
<dbReference type="RefSeq" id="WP_046348960.1">
    <property type="nucleotide sequence ID" value="NZ_BBWU01000044.1"/>
</dbReference>
<dbReference type="NCBIfam" id="NF008888">
    <property type="entry name" value="PRK11922.1"/>
    <property type="match status" value="1"/>
</dbReference>
<dbReference type="Gene3D" id="1.10.10.10">
    <property type="entry name" value="Winged helix-like DNA-binding domain superfamily/Winged helix DNA-binding domain"/>
    <property type="match status" value="1"/>
</dbReference>
<evidence type="ECO:0000256" key="4">
    <source>
        <dbReference type="ARBA" id="ARBA00023163"/>
    </source>
</evidence>
<dbReference type="CDD" id="cd06171">
    <property type="entry name" value="Sigma70_r4"/>
    <property type="match status" value="1"/>
</dbReference>
<dbReference type="STRING" id="1219043.SCH01S_44_00130"/>
<comment type="similarity">
    <text evidence="1">Belongs to the sigma-70 factor family. ECF subfamily.</text>
</comment>
<dbReference type="Pfam" id="PF08281">
    <property type="entry name" value="Sigma70_r4_2"/>
    <property type="match status" value="1"/>
</dbReference>
<accession>A0A0E9MQU9</accession>
<reference evidence="7 8" key="1">
    <citation type="submission" date="2015-04" db="EMBL/GenBank/DDBJ databases">
        <title>Whole genome shotgun sequence of Sphingomonas changbaiensis NBRC 104936.</title>
        <authorList>
            <person name="Katano-Makiyama Y."/>
            <person name="Hosoyama A."/>
            <person name="Hashimoto M."/>
            <person name="Noguchi M."/>
            <person name="Tsuchikane K."/>
            <person name="Ohji S."/>
            <person name="Yamazoe A."/>
            <person name="Ichikawa N."/>
            <person name="Kimura A."/>
            <person name="Fujita N."/>
        </authorList>
    </citation>
    <scope>NUCLEOTIDE SEQUENCE [LARGE SCALE GENOMIC DNA]</scope>
    <source>
        <strain evidence="7 8">NBRC 104936</strain>
    </source>
</reference>
<evidence type="ECO:0000256" key="3">
    <source>
        <dbReference type="ARBA" id="ARBA00023082"/>
    </source>
</evidence>
<keyword evidence="8" id="KW-1185">Reference proteome</keyword>
<dbReference type="GO" id="GO:0016987">
    <property type="term" value="F:sigma factor activity"/>
    <property type="evidence" value="ECO:0007669"/>
    <property type="project" value="UniProtKB-KW"/>
</dbReference>
<dbReference type="AlphaFoldDB" id="A0A0E9MQU9"/>